<comment type="subunit">
    <text evidence="2">Homodimer.</text>
</comment>
<accession>B5GV72</accession>
<dbReference type="GO" id="GO:0046872">
    <property type="term" value="F:metal ion binding"/>
    <property type="evidence" value="ECO:0007669"/>
    <property type="project" value="UniProtKB-KW"/>
</dbReference>
<evidence type="ECO:0000259" key="6">
    <source>
        <dbReference type="PROSITE" id="PS51462"/>
    </source>
</evidence>
<feature type="binding site" evidence="4">
    <location>
        <position position="160"/>
    </location>
    <ligand>
        <name>Mg(2+)</name>
        <dbReference type="ChEBI" id="CHEBI:18420"/>
        <label>1</label>
    </ligand>
</feature>
<dbReference type="STRING" id="1901.BB341_18935"/>
<dbReference type="GO" id="GO:0019693">
    <property type="term" value="P:ribose phosphate metabolic process"/>
    <property type="evidence" value="ECO:0007669"/>
    <property type="project" value="TreeGrafter"/>
</dbReference>
<feature type="binding site" evidence="4">
    <location>
        <position position="111"/>
    </location>
    <ligand>
        <name>Mg(2+)</name>
        <dbReference type="ChEBI" id="CHEBI:18420"/>
        <label>1</label>
    </ligand>
</feature>
<dbReference type="GO" id="GO:0006753">
    <property type="term" value="P:nucleoside phosphate metabolic process"/>
    <property type="evidence" value="ECO:0007669"/>
    <property type="project" value="TreeGrafter"/>
</dbReference>
<gene>
    <name evidence="7" type="ORF">SCLAV_1877</name>
</gene>
<reference evidence="7 8" key="1">
    <citation type="journal article" date="2010" name="Genome Biol. Evol.">
        <title>The sequence of a 1.8-mb bacterial linear plasmid reveals a rich evolutionary reservoir of secondary metabolic pathways.</title>
        <authorList>
            <person name="Medema M.H."/>
            <person name="Trefzer A."/>
            <person name="Kovalchuk A."/>
            <person name="van den Berg M."/>
            <person name="Mueller U."/>
            <person name="Heijne W."/>
            <person name="Wu L."/>
            <person name="Alam M.T."/>
            <person name="Ronning C.M."/>
            <person name="Nierman W.C."/>
            <person name="Bovenberg R.A.L."/>
            <person name="Breitling R."/>
            <person name="Takano E."/>
        </authorList>
    </citation>
    <scope>NUCLEOTIDE SEQUENCE [LARGE SCALE GENOMIC DNA]</scope>
    <source>
        <strain evidence="8">ATCC 27064 / DSM 738 / JCM 4710 / NBRC 13307 / NCIMB 12785 / NRRL 3585 / VKM Ac-602</strain>
    </source>
</reference>
<dbReference type="PANTHER" id="PTHR11839">
    <property type="entry name" value="UDP/ADP-SUGAR PYROPHOSPHATASE"/>
    <property type="match status" value="1"/>
</dbReference>
<evidence type="ECO:0000256" key="3">
    <source>
        <dbReference type="ARBA" id="ARBA00022801"/>
    </source>
</evidence>
<dbReference type="AlphaFoldDB" id="B5GV72"/>
<name>B5GV72_STRCL</name>
<evidence type="ECO:0000256" key="4">
    <source>
        <dbReference type="PIRSR" id="PIRSR604385-2"/>
    </source>
</evidence>
<sequence length="201" mass="22177">MPENGPIRRPSVRVHDTEILSEGWFALRQYRLDVTRTDGATQRLSRIDLRRGDRAAVLLHAPAAGTVVLTSQFRLPVFLHGDPHGRLTEAPGGLLDESGAEEAVRREAEEETGFTVTGLRRAFTTYLCPQLSSERTHLFTGEYDPAIRPGPGGGEVDEGEDIHVLELPLEQALERVLNEEAADAKTLLLLLHARNQGLCAR</sequence>
<feature type="domain" description="Nudix hydrolase" evidence="6">
    <location>
        <begin position="50"/>
        <end position="189"/>
    </location>
</feature>
<dbReference type="eggNOG" id="COG0494">
    <property type="taxonomic scope" value="Bacteria"/>
</dbReference>
<organism evidence="7 8">
    <name type="scientific">Streptomyces clavuligerus</name>
    <dbReference type="NCBI Taxonomy" id="1901"/>
    <lineage>
        <taxon>Bacteria</taxon>
        <taxon>Bacillati</taxon>
        <taxon>Actinomycetota</taxon>
        <taxon>Actinomycetes</taxon>
        <taxon>Kitasatosporales</taxon>
        <taxon>Streptomycetaceae</taxon>
        <taxon>Streptomyces</taxon>
    </lineage>
</organism>
<dbReference type="GO" id="GO:0019144">
    <property type="term" value="F:ADP-sugar diphosphatase activity"/>
    <property type="evidence" value="ECO:0007669"/>
    <property type="project" value="TreeGrafter"/>
</dbReference>
<dbReference type="Pfam" id="PF00293">
    <property type="entry name" value="NUDIX"/>
    <property type="match status" value="1"/>
</dbReference>
<dbReference type="CDD" id="cd24157">
    <property type="entry name" value="NUDIX_GDPMK"/>
    <property type="match status" value="1"/>
</dbReference>
<evidence type="ECO:0000313" key="8">
    <source>
        <dbReference type="Proteomes" id="UP000002357"/>
    </source>
</evidence>
<dbReference type="InterPro" id="IPR000086">
    <property type="entry name" value="NUDIX_hydrolase_dom"/>
</dbReference>
<dbReference type="EMBL" id="CM000913">
    <property type="protein sequence ID" value="EFG06950.1"/>
    <property type="molecule type" value="Genomic_DNA"/>
</dbReference>
<dbReference type="RefSeq" id="WP_003955741.1">
    <property type="nucleotide sequence ID" value="NZ_CM000913.1"/>
</dbReference>
<comment type="cofactor">
    <cofactor evidence="1 4">
        <name>Mg(2+)</name>
        <dbReference type="ChEBI" id="CHEBI:18420"/>
    </cofactor>
</comment>
<dbReference type="InterPro" id="IPR015797">
    <property type="entry name" value="NUDIX_hydrolase-like_dom_sf"/>
</dbReference>
<keyword evidence="3 7" id="KW-0378">Hydrolase</keyword>
<keyword evidence="8" id="KW-1185">Reference proteome</keyword>
<feature type="binding site" evidence="4">
    <location>
        <position position="107"/>
    </location>
    <ligand>
        <name>Mg(2+)</name>
        <dbReference type="ChEBI" id="CHEBI:18420"/>
        <label>1</label>
    </ligand>
</feature>
<dbReference type="OrthoDB" id="5292471at2"/>
<proteinExistence type="predicted"/>
<dbReference type="PROSITE" id="PS51462">
    <property type="entry name" value="NUDIX"/>
    <property type="match status" value="1"/>
</dbReference>
<dbReference type="InterPro" id="IPR004385">
    <property type="entry name" value="NDP_pyrophosphatase"/>
</dbReference>
<dbReference type="NCBIfam" id="TIGR00052">
    <property type="entry name" value="nudix-type nucleoside diphosphatase, YffH/AdpP family"/>
    <property type="match status" value="1"/>
</dbReference>
<keyword evidence="4" id="KW-0460">Magnesium</keyword>
<dbReference type="SUPFAM" id="SSF55811">
    <property type="entry name" value="Nudix"/>
    <property type="match status" value="1"/>
</dbReference>
<evidence type="ECO:0000256" key="1">
    <source>
        <dbReference type="ARBA" id="ARBA00001946"/>
    </source>
</evidence>
<feature type="short sequence motif" description="Nudix box" evidence="5">
    <location>
        <begin position="93"/>
        <end position="114"/>
    </location>
</feature>
<dbReference type="Gene3D" id="3.90.79.10">
    <property type="entry name" value="Nucleoside Triphosphate Pyrophosphohydrolase"/>
    <property type="match status" value="1"/>
</dbReference>
<protein>
    <submittedName>
        <fullName evidence="7">Putative NUDIX hydrolase family protein</fullName>
    </submittedName>
</protein>
<dbReference type="GeneID" id="93731529"/>
<evidence type="ECO:0000256" key="5">
    <source>
        <dbReference type="PIRSR" id="PIRSR604385-3"/>
    </source>
</evidence>
<evidence type="ECO:0000256" key="2">
    <source>
        <dbReference type="ARBA" id="ARBA00011738"/>
    </source>
</evidence>
<dbReference type="GO" id="GO:0005829">
    <property type="term" value="C:cytosol"/>
    <property type="evidence" value="ECO:0007669"/>
    <property type="project" value="TreeGrafter"/>
</dbReference>
<dbReference type="Proteomes" id="UP000002357">
    <property type="component" value="Chromosome"/>
</dbReference>
<dbReference type="PANTHER" id="PTHR11839:SF18">
    <property type="entry name" value="NUDIX HYDROLASE DOMAIN-CONTAINING PROTEIN"/>
    <property type="match status" value="1"/>
</dbReference>
<dbReference type="KEGG" id="sclf:BB341_18935"/>
<keyword evidence="4" id="KW-0479">Metal-binding</keyword>
<evidence type="ECO:0000313" key="7">
    <source>
        <dbReference type="EMBL" id="EFG06950.1"/>
    </source>
</evidence>